<protein>
    <submittedName>
        <fullName evidence="2">Uncharacterized protein</fullName>
    </submittedName>
</protein>
<accession>A0A9N8D8Q8</accession>
<gene>
    <name evidence="2" type="ORF">SEMRO_3_G002650.1</name>
</gene>
<feature type="chain" id="PRO_5040474043" evidence="1">
    <location>
        <begin position="20"/>
        <end position="190"/>
    </location>
</feature>
<evidence type="ECO:0000313" key="3">
    <source>
        <dbReference type="Proteomes" id="UP001153069"/>
    </source>
</evidence>
<evidence type="ECO:0000256" key="1">
    <source>
        <dbReference type="SAM" id="SignalP"/>
    </source>
</evidence>
<keyword evidence="1" id="KW-0732">Signal</keyword>
<keyword evidence="3" id="KW-1185">Reference proteome</keyword>
<comment type="caution">
    <text evidence="2">The sequence shown here is derived from an EMBL/GenBank/DDBJ whole genome shotgun (WGS) entry which is preliminary data.</text>
</comment>
<proteinExistence type="predicted"/>
<organism evidence="2 3">
    <name type="scientific">Seminavis robusta</name>
    <dbReference type="NCBI Taxonomy" id="568900"/>
    <lineage>
        <taxon>Eukaryota</taxon>
        <taxon>Sar</taxon>
        <taxon>Stramenopiles</taxon>
        <taxon>Ochrophyta</taxon>
        <taxon>Bacillariophyta</taxon>
        <taxon>Bacillariophyceae</taxon>
        <taxon>Bacillariophycidae</taxon>
        <taxon>Naviculales</taxon>
        <taxon>Naviculaceae</taxon>
        <taxon>Seminavis</taxon>
    </lineage>
</organism>
<evidence type="ECO:0000313" key="2">
    <source>
        <dbReference type="EMBL" id="CAB9496289.1"/>
    </source>
</evidence>
<dbReference type="PROSITE" id="PS51257">
    <property type="entry name" value="PROKAR_LIPOPROTEIN"/>
    <property type="match status" value="1"/>
</dbReference>
<dbReference type="AlphaFoldDB" id="A0A9N8D8Q8"/>
<dbReference type="Proteomes" id="UP001153069">
    <property type="component" value="Unassembled WGS sequence"/>
</dbReference>
<feature type="signal peptide" evidence="1">
    <location>
        <begin position="1"/>
        <end position="19"/>
    </location>
</feature>
<dbReference type="EMBL" id="CAICTM010000003">
    <property type="protein sequence ID" value="CAB9496289.1"/>
    <property type="molecule type" value="Genomic_DNA"/>
</dbReference>
<reference evidence="2" key="1">
    <citation type="submission" date="2020-06" db="EMBL/GenBank/DDBJ databases">
        <authorList>
            <consortium name="Plant Systems Biology data submission"/>
        </authorList>
    </citation>
    <scope>NUCLEOTIDE SEQUENCE</scope>
    <source>
        <strain evidence="2">D6</strain>
    </source>
</reference>
<sequence length="190" mass="21091">MKLHPLFFAAFALVQTASASSCPCFSASDVTGVVHSFADGASSSSNLGFSTTFRLVFSDRRSYTVRDSTTTFNFQETQAYTCEVTTLREDFSVVIDPNRIFRVINQAQYFTCRDLLRFTKPTSEAELEAFENQVASASVVLQNAGTGRFLTVAGDGSIVKPSGPFYQRTALRFRTEPPKIQHELVLLWLV</sequence>
<name>A0A9N8D8Q8_9STRA</name>